<protein>
    <submittedName>
        <fullName evidence="3">Acetoin utilization deacetylase AcuC-like enzyme</fullName>
    </submittedName>
</protein>
<accession>A0A4R6WVP4</accession>
<dbReference type="Gene3D" id="3.40.800.20">
    <property type="entry name" value="Histone deacetylase domain"/>
    <property type="match status" value="1"/>
</dbReference>
<dbReference type="SUPFAM" id="SSF52768">
    <property type="entry name" value="Arginase/deacetylase"/>
    <property type="match status" value="1"/>
</dbReference>
<dbReference type="InterPro" id="IPR023696">
    <property type="entry name" value="Ureohydrolase_dom_sf"/>
</dbReference>
<dbReference type="PRINTS" id="PR01270">
    <property type="entry name" value="HDASUPER"/>
</dbReference>
<dbReference type="Pfam" id="PF00850">
    <property type="entry name" value="Hist_deacetyl"/>
    <property type="match status" value="1"/>
</dbReference>
<feature type="domain" description="Histone deacetylase" evidence="2">
    <location>
        <begin position="30"/>
        <end position="314"/>
    </location>
</feature>
<name>A0A4R6WVP4_9PROT</name>
<evidence type="ECO:0000256" key="1">
    <source>
        <dbReference type="ARBA" id="ARBA00005947"/>
    </source>
</evidence>
<evidence type="ECO:0000313" key="4">
    <source>
        <dbReference type="Proteomes" id="UP000295783"/>
    </source>
</evidence>
<dbReference type="EMBL" id="SNYW01000007">
    <property type="protein sequence ID" value="TDQ83152.1"/>
    <property type="molecule type" value="Genomic_DNA"/>
</dbReference>
<dbReference type="Proteomes" id="UP000295783">
    <property type="component" value="Unassembled WGS sequence"/>
</dbReference>
<organism evidence="3 4">
    <name type="scientific">Dongia mobilis</name>
    <dbReference type="NCBI Taxonomy" id="578943"/>
    <lineage>
        <taxon>Bacteria</taxon>
        <taxon>Pseudomonadati</taxon>
        <taxon>Pseudomonadota</taxon>
        <taxon>Alphaproteobacteria</taxon>
        <taxon>Rhodospirillales</taxon>
        <taxon>Dongiaceae</taxon>
        <taxon>Dongia</taxon>
    </lineage>
</organism>
<evidence type="ECO:0000259" key="2">
    <source>
        <dbReference type="Pfam" id="PF00850"/>
    </source>
</evidence>
<dbReference type="PANTHER" id="PTHR10625">
    <property type="entry name" value="HISTONE DEACETYLASE HDAC1-RELATED"/>
    <property type="match status" value="1"/>
</dbReference>
<sequence>MVREAMSAVSLPTALFTHEACFGHDTGPGHPERMQRLGAILRVLDDPLFGALSRRDAPEATRTQLERVHTPGYVDEVFAAVPHMGRAELDGDTVLSPGSGEAALRAAGAVTAAVGAVMAGEVKNAFCAVRPPGHHAERDLAMGFCVFNNIAVGAAEALASFGLERVAIVDFDVHHGNGTQHIFATDPRVLYVSTHQSPLYPGTGARQEKGVGNICNAPLPPYSGSEEFRDAVEEIVLPAIERFGPQFLLISAGFDAHRADPLAALELETEDFGWVTEQLCALAQELCDGRVVSTLEGGYDLNALAESAAAHVLALQAA</sequence>
<dbReference type="InterPro" id="IPR000286">
    <property type="entry name" value="HDACs"/>
</dbReference>
<evidence type="ECO:0000313" key="3">
    <source>
        <dbReference type="EMBL" id="TDQ83152.1"/>
    </source>
</evidence>
<dbReference type="GO" id="GO:0040029">
    <property type="term" value="P:epigenetic regulation of gene expression"/>
    <property type="evidence" value="ECO:0007669"/>
    <property type="project" value="TreeGrafter"/>
</dbReference>
<dbReference type="CDD" id="cd11599">
    <property type="entry name" value="HDAC_classII_2"/>
    <property type="match status" value="1"/>
</dbReference>
<proteinExistence type="inferred from homology"/>
<dbReference type="GO" id="GO:0004407">
    <property type="term" value="F:histone deacetylase activity"/>
    <property type="evidence" value="ECO:0007669"/>
    <property type="project" value="TreeGrafter"/>
</dbReference>
<keyword evidence="4" id="KW-1185">Reference proteome</keyword>
<reference evidence="3 4" key="1">
    <citation type="submission" date="2019-03" db="EMBL/GenBank/DDBJ databases">
        <title>Genomic Encyclopedia of Type Strains, Phase III (KMG-III): the genomes of soil and plant-associated and newly described type strains.</title>
        <authorList>
            <person name="Whitman W."/>
        </authorList>
    </citation>
    <scope>NUCLEOTIDE SEQUENCE [LARGE SCALE GENOMIC DNA]</scope>
    <source>
        <strain evidence="3 4">CGMCC 1.7660</strain>
    </source>
</reference>
<dbReference type="AlphaFoldDB" id="A0A4R6WVP4"/>
<gene>
    <name evidence="3" type="ORF">A8950_1437</name>
</gene>
<comment type="caution">
    <text evidence="3">The sequence shown here is derived from an EMBL/GenBank/DDBJ whole genome shotgun (WGS) entry which is preliminary data.</text>
</comment>
<dbReference type="InterPro" id="IPR037138">
    <property type="entry name" value="His_deacetylse_dom_sf"/>
</dbReference>
<comment type="similarity">
    <text evidence="1">Belongs to the histone deacetylase family.</text>
</comment>
<dbReference type="InterPro" id="IPR023801">
    <property type="entry name" value="His_deacetylse_dom"/>
</dbReference>
<dbReference type="PANTHER" id="PTHR10625:SF10">
    <property type="entry name" value="HISTONE DEACETYLASE HDAC1"/>
    <property type="match status" value="1"/>
</dbReference>